<protein>
    <submittedName>
        <fullName evidence="9">Integrator complex subunit 8</fullName>
    </submittedName>
</protein>
<evidence type="ECO:0000256" key="4">
    <source>
        <dbReference type="ARBA" id="ARBA00022454"/>
    </source>
</evidence>
<name>A0A183UJ54_TOXCA</name>
<dbReference type="EMBL" id="UYWY01019932">
    <property type="protein sequence ID" value="VDM39845.1"/>
    <property type="molecule type" value="Genomic_DNA"/>
</dbReference>
<evidence type="ECO:0000313" key="9">
    <source>
        <dbReference type="WBParaSite" id="TCNE_0000852401-mRNA-1"/>
    </source>
</evidence>
<dbReference type="AlphaFoldDB" id="A0A183UJ54"/>
<comment type="subcellular location">
    <subcellularLocation>
        <location evidence="2">Chromosome</location>
    </subcellularLocation>
    <subcellularLocation>
        <location evidence="1">Nucleus</location>
    </subcellularLocation>
</comment>
<dbReference type="Proteomes" id="UP000050794">
    <property type="component" value="Unassembled WGS sequence"/>
</dbReference>
<dbReference type="GO" id="GO:0005694">
    <property type="term" value="C:chromosome"/>
    <property type="evidence" value="ECO:0007669"/>
    <property type="project" value="UniProtKB-SubCell"/>
</dbReference>
<reference evidence="9" key="1">
    <citation type="submission" date="2016-06" db="UniProtKB">
        <authorList>
            <consortium name="WormBaseParasite"/>
        </authorList>
    </citation>
    <scope>IDENTIFICATION</scope>
</reference>
<proteinExistence type="inferred from homology"/>
<dbReference type="PANTHER" id="PTHR13350:SF1">
    <property type="entry name" value="INTEGRATOR COMPLEX SUBUNIT 8"/>
    <property type="match status" value="1"/>
</dbReference>
<evidence type="ECO:0000256" key="2">
    <source>
        <dbReference type="ARBA" id="ARBA00004286"/>
    </source>
</evidence>
<dbReference type="GO" id="GO:0032039">
    <property type="term" value="C:integrator complex"/>
    <property type="evidence" value="ECO:0007669"/>
    <property type="project" value="TreeGrafter"/>
</dbReference>
<dbReference type="PANTHER" id="PTHR13350">
    <property type="entry name" value="INTEGRATOR COMPLEX SUBUNIT 8"/>
    <property type="match status" value="1"/>
</dbReference>
<gene>
    <name evidence="7" type="ORF">TCNE_LOCUS8524</name>
</gene>
<dbReference type="WBParaSite" id="TCNE_0000852401-mRNA-1">
    <property type="protein sequence ID" value="TCNE_0000852401-mRNA-1"/>
    <property type="gene ID" value="TCNE_0000852401"/>
</dbReference>
<evidence type="ECO:0000259" key="6">
    <source>
        <dbReference type="Pfam" id="PF25756"/>
    </source>
</evidence>
<keyword evidence="5" id="KW-0539">Nucleus</keyword>
<accession>A0A183UJ54</accession>
<comment type="similarity">
    <text evidence="3">Belongs to the Integrator subunit 8 family.</text>
</comment>
<keyword evidence="4" id="KW-0158">Chromosome</keyword>
<keyword evidence="8" id="KW-1185">Reference proteome</keyword>
<evidence type="ECO:0000313" key="7">
    <source>
        <dbReference type="EMBL" id="VDM39845.1"/>
    </source>
</evidence>
<reference evidence="7 8" key="2">
    <citation type="submission" date="2018-11" db="EMBL/GenBank/DDBJ databases">
        <authorList>
            <consortium name="Pathogen Informatics"/>
        </authorList>
    </citation>
    <scope>NUCLEOTIDE SEQUENCE [LARGE SCALE GENOMIC DNA]</scope>
</reference>
<dbReference type="Pfam" id="PF25756">
    <property type="entry name" value="TPR_INTS8"/>
    <property type="match status" value="1"/>
</dbReference>
<organism evidence="8 9">
    <name type="scientific">Toxocara canis</name>
    <name type="common">Canine roundworm</name>
    <dbReference type="NCBI Taxonomy" id="6265"/>
    <lineage>
        <taxon>Eukaryota</taxon>
        <taxon>Metazoa</taxon>
        <taxon>Ecdysozoa</taxon>
        <taxon>Nematoda</taxon>
        <taxon>Chromadorea</taxon>
        <taxon>Rhabditida</taxon>
        <taxon>Spirurina</taxon>
        <taxon>Ascaridomorpha</taxon>
        <taxon>Ascaridoidea</taxon>
        <taxon>Toxocaridae</taxon>
        <taxon>Toxocara</taxon>
    </lineage>
</organism>
<dbReference type="InterPro" id="IPR038751">
    <property type="entry name" value="INTS8"/>
</dbReference>
<feature type="domain" description="INTS8 TPR repeats" evidence="6">
    <location>
        <begin position="612"/>
        <end position="1100"/>
    </location>
</feature>
<evidence type="ECO:0000256" key="1">
    <source>
        <dbReference type="ARBA" id="ARBA00004123"/>
    </source>
</evidence>
<dbReference type="GO" id="GO:0034472">
    <property type="term" value="P:snRNA 3'-end processing"/>
    <property type="evidence" value="ECO:0007669"/>
    <property type="project" value="InterPro"/>
</dbReference>
<evidence type="ECO:0000256" key="5">
    <source>
        <dbReference type="ARBA" id="ARBA00023242"/>
    </source>
</evidence>
<evidence type="ECO:0000313" key="8">
    <source>
        <dbReference type="Proteomes" id="UP000050794"/>
    </source>
</evidence>
<dbReference type="InterPro" id="IPR057980">
    <property type="entry name" value="TPR_INTS8"/>
</dbReference>
<sequence>MNSLNFLRDKPLDNWIEHFLSPTKFLALLTAEEREKKTIDLIADVKAIGQLANQFVEQAQAVDKELELLKEGILDEDDITYSRRKAAKLWLCALSCLASMDWNLDLLKESCNPLMTKALFNRLIFFCFPERNIGVNDDASTIIFDRTEDISAKLNTTERIFAAWFYAIWILKMDVAGQFPETVAKPTQFVQSLTYVPYCSANQFDSNLALAEQLRNCVAEAAYGWSTRQRLNLQDYVNIACLIFSKVICKRTLFMVVILAFEMSMVHPRRTIAVEIFLALIFNNLVLRFQHRLKSEDAVMILEQILNMGSIKEFNVPKMESFMDDLFKEYDQLPDVVNLPGTTPRFIPKPNFLASFTAIKAPDWRILTRYSILCYHFASGHLTEAKGTLSQIVSDWSRRTRGFGSSKTMAGRMTSIDTKEIGGYCAALQVPSPKGITSLQTGDEKIIYTPTAFDERWLEGVCSSKCGSMTRRAECERIASATLSIDFLVENLADQLANGLAVTMGARQKLCSHDASIVRFVRALVRKVTDRESSEEERIRIEMGARLLASIVPAFAAELTKAGRSSGHALMAPRTKCVSCKPVEPIPDISAVKVEMPLLSAAAILTFTEFLDGGPPYWRMLLSYDRYELKSVLTQLGMKFTLPYRFQVSNMVGEIVLPAFVGKPGYEYIALLLGKLEHLAKIGDIQQWTSFGNECVKELGVIGRNQDVQMRFTCDVLDKWHRLFPVVPGDAAIFVHVTQELQKTVQSLVQASLTMPPSSMDTIGSMMLQTVAFFINTTEWEFILKSSPKLKSPFLDVAKVLAAYMTSDAAMKKKVAEGAWFQIMHSTFEDSSAKRRNDGSSVRDHSKLLISRSHFLRLLRLIKEPLSIAFLLSFVGRIFNHALMTQPSKSGEENARIFVQHADLWQSTFESSSAPVNFWYVSECLETILRNAILVNPINAFWLRSFADYRYACEQYADALVLYMETCVTCSDSLTKPFPDNVVDDVMWYKVQRCLRACGSETLAAIVCQLMRDPQEHYVLTAKALLESPGDTVDGSTVFFPLVSDMNLLEFMHDVYEKLGMTRKSQLLLQAASVPEMNTTNVVQNERYRRNGRLMRVLCSLIFRIHF</sequence>
<evidence type="ECO:0000256" key="3">
    <source>
        <dbReference type="ARBA" id="ARBA00007147"/>
    </source>
</evidence>